<dbReference type="Proteomes" id="UP000002630">
    <property type="component" value="Linkage Group LG15"/>
</dbReference>
<dbReference type="STRING" id="2880.D8LJB5"/>
<evidence type="ECO:0000313" key="3">
    <source>
        <dbReference type="EMBL" id="CBN76999.1"/>
    </source>
</evidence>
<dbReference type="PANTHER" id="PTHR43215">
    <property type="entry name" value="RADIAL SPOKE HEAD 1 HOMOLOG"/>
    <property type="match status" value="1"/>
</dbReference>
<organism evidence="3 4">
    <name type="scientific">Ectocarpus siliculosus</name>
    <name type="common">Brown alga</name>
    <name type="synonym">Conferva siliculosa</name>
    <dbReference type="NCBI Taxonomy" id="2880"/>
    <lineage>
        <taxon>Eukaryota</taxon>
        <taxon>Sar</taxon>
        <taxon>Stramenopiles</taxon>
        <taxon>Ochrophyta</taxon>
        <taxon>PX clade</taxon>
        <taxon>Phaeophyceae</taxon>
        <taxon>Ectocarpales</taxon>
        <taxon>Ectocarpaceae</taxon>
        <taxon>Ectocarpus</taxon>
    </lineage>
</organism>
<keyword evidence="1" id="KW-0677">Repeat</keyword>
<sequence>MSVPEGTAAIREAIEARRSKIKTPGESLKTLERDASRKKAWWNEKIQIACMDKDGEPIQGCAWKVPRRRLTEVVLRNMCLTCPEHVKIEYLKDQTTGDIVWPPHAQMHCHPLPWNYAVVAMEEKEVIDRSRDPTYYGDVQIMIFNVPLNTNNEKTEAREIVRTLEAEAKMVEHQLSRVGYMKFTKKTGFGKDEKQLLTDEEQAAKREERNEALSAERDKMEEDVAEARDMLEGILKKTKDTPVHLEQGNVQKKVGNCTYYVSFPGFYGPTLEDIVCAKTDWPGIKLAAAHDDLPPWAGRGEIPDGSKSYIKRYTEHAINMRAVQICRLQHGFGQHKTPLSTRGGATPAPTSPANASLAVRPLRDTSSAPRPPTATGGNVTGGQAKEGGQGKGVEDELPFAGKEFYFYHGEFAEGLKSGFGMEFTNADVYYGEYKKGKRNGVGALQCANGDRIEGNFVSETRFPEAGSEPNPYTAGVSHGIVEINYASGGTYRGEMKHGRITGKGEFVSCLGERYSGDFMNGRLHGTGSMVDVVGQVWEGQWCEGAMHGEGRHSAPEMGEYEGDWVNGEFQGKGRISFRGGNTYEGFFLDNRRSGPGTLFRGNVKRVYDPRSGKKAIKSNRIYEGNWRASELRTGSMVTMTKAGVTHCAGPNKGVWYNRAVDRIKRRETQTHRKTVESLDFYGRYQTLLRTEVQKKKSRLYSKQVKQANQDLINDHVKKITAEELREVFVARAINLEQIMRVTGKQLEAEPGSGAIAKASEKLDRIAASKGRSANGTTLSRLLLSRLEEAQELQEVVRT</sequence>
<dbReference type="Pfam" id="PF02493">
    <property type="entry name" value="MORN"/>
    <property type="match status" value="7"/>
</dbReference>
<dbReference type="InterPro" id="IPR003409">
    <property type="entry name" value="MORN"/>
</dbReference>
<feature type="region of interest" description="Disordered" evidence="2">
    <location>
        <begin position="336"/>
        <end position="394"/>
    </location>
</feature>
<protein>
    <submittedName>
        <fullName evidence="3">MORN domain repeat containing protein</fullName>
    </submittedName>
</protein>
<feature type="compositionally biased region" description="Low complexity" evidence="2">
    <location>
        <begin position="345"/>
        <end position="358"/>
    </location>
</feature>
<dbReference type="InParanoid" id="D8LJB5"/>
<dbReference type="EMBL" id="FN649740">
    <property type="protein sequence ID" value="CBN76999.1"/>
    <property type="molecule type" value="Genomic_DNA"/>
</dbReference>
<feature type="compositionally biased region" description="Gly residues" evidence="2">
    <location>
        <begin position="378"/>
        <end position="391"/>
    </location>
</feature>
<dbReference type="SUPFAM" id="SSF82185">
    <property type="entry name" value="Histone H3 K4-specific methyltransferase SET7/9 N-terminal domain"/>
    <property type="match status" value="2"/>
</dbReference>
<gene>
    <name evidence="3" type="ORF">Esi_0024_0184</name>
</gene>
<feature type="region of interest" description="Disordered" evidence="2">
    <location>
        <begin position="203"/>
        <end position="222"/>
    </location>
</feature>
<accession>D8LJB5</accession>
<keyword evidence="4" id="KW-1185">Reference proteome</keyword>
<dbReference type="AlphaFoldDB" id="D8LJB5"/>
<evidence type="ECO:0000256" key="2">
    <source>
        <dbReference type="SAM" id="MobiDB-lite"/>
    </source>
</evidence>
<evidence type="ECO:0000313" key="4">
    <source>
        <dbReference type="Proteomes" id="UP000002630"/>
    </source>
</evidence>
<reference evidence="3 4" key="1">
    <citation type="journal article" date="2010" name="Nature">
        <title>The Ectocarpus genome and the independent evolution of multicellularity in brown algae.</title>
        <authorList>
            <person name="Cock J.M."/>
            <person name="Sterck L."/>
            <person name="Rouze P."/>
            <person name="Scornet D."/>
            <person name="Allen A.E."/>
            <person name="Amoutzias G."/>
            <person name="Anthouard V."/>
            <person name="Artiguenave F."/>
            <person name="Aury J.M."/>
            <person name="Badger J.H."/>
            <person name="Beszteri B."/>
            <person name="Billiau K."/>
            <person name="Bonnet E."/>
            <person name="Bothwell J.H."/>
            <person name="Bowler C."/>
            <person name="Boyen C."/>
            <person name="Brownlee C."/>
            <person name="Carrano C.J."/>
            <person name="Charrier B."/>
            <person name="Cho G.Y."/>
            <person name="Coelho S.M."/>
            <person name="Collen J."/>
            <person name="Corre E."/>
            <person name="Da Silva C."/>
            <person name="Delage L."/>
            <person name="Delaroque N."/>
            <person name="Dittami S.M."/>
            <person name="Doulbeau S."/>
            <person name="Elias M."/>
            <person name="Farnham G."/>
            <person name="Gachon C.M."/>
            <person name="Gschloessl B."/>
            <person name="Heesch S."/>
            <person name="Jabbari K."/>
            <person name="Jubin C."/>
            <person name="Kawai H."/>
            <person name="Kimura K."/>
            <person name="Kloareg B."/>
            <person name="Kupper F.C."/>
            <person name="Lang D."/>
            <person name="Le Bail A."/>
            <person name="Leblanc C."/>
            <person name="Lerouge P."/>
            <person name="Lohr M."/>
            <person name="Lopez P.J."/>
            <person name="Martens C."/>
            <person name="Maumus F."/>
            <person name="Michel G."/>
            <person name="Miranda-Saavedra D."/>
            <person name="Morales J."/>
            <person name="Moreau H."/>
            <person name="Motomura T."/>
            <person name="Nagasato C."/>
            <person name="Napoli C.A."/>
            <person name="Nelson D.R."/>
            <person name="Nyvall-Collen P."/>
            <person name="Peters A.F."/>
            <person name="Pommier C."/>
            <person name="Potin P."/>
            <person name="Poulain J."/>
            <person name="Quesneville H."/>
            <person name="Read B."/>
            <person name="Rensing S.A."/>
            <person name="Ritter A."/>
            <person name="Rousvoal S."/>
            <person name="Samanta M."/>
            <person name="Samson G."/>
            <person name="Schroeder D.C."/>
            <person name="Segurens B."/>
            <person name="Strittmatter M."/>
            <person name="Tonon T."/>
            <person name="Tregear J.W."/>
            <person name="Valentin K."/>
            <person name="von Dassow P."/>
            <person name="Yamagishi T."/>
            <person name="Van de Peer Y."/>
            <person name="Wincker P."/>
        </authorList>
    </citation>
    <scope>NUCLEOTIDE SEQUENCE [LARGE SCALE GENOMIC DNA]</scope>
    <source>
        <strain evidence="4">Ec32 / CCAP1310/4</strain>
    </source>
</reference>
<dbReference type="OrthoDB" id="202280at2759"/>
<name>D8LJB5_ECTSI</name>
<evidence type="ECO:0000256" key="1">
    <source>
        <dbReference type="ARBA" id="ARBA00022737"/>
    </source>
</evidence>
<dbReference type="eggNOG" id="KOG0229">
    <property type="taxonomic scope" value="Eukaryota"/>
</dbReference>
<dbReference type="PANTHER" id="PTHR43215:SF14">
    <property type="entry name" value="RADIAL SPOKE HEAD 1 HOMOLOG"/>
    <property type="match status" value="1"/>
</dbReference>
<proteinExistence type="predicted"/>
<dbReference type="Gene3D" id="2.20.110.10">
    <property type="entry name" value="Histone H3 K4-specific methyltransferase SET7/9 N-terminal domain"/>
    <property type="match status" value="2"/>
</dbReference>
<dbReference type="EMBL" id="FN648420">
    <property type="protein sequence ID" value="CBN76999.1"/>
    <property type="molecule type" value="Genomic_DNA"/>
</dbReference>
<dbReference type="SMART" id="SM00698">
    <property type="entry name" value="MORN"/>
    <property type="match status" value="6"/>
</dbReference>